<keyword evidence="2 6" id="KW-0812">Transmembrane</keyword>
<dbReference type="PROSITE" id="PS50845">
    <property type="entry name" value="RETICULON"/>
    <property type="match status" value="1"/>
</dbReference>
<dbReference type="OrthoDB" id="567788at2759"/>
<organism evidence="8 9">
    <name type="scientific">Momordica charantia</name>
    <name type="common">Bitter gourd</name>
    <name type="synonym">Balsam pear</name>
    <dbReference type="NCBI Taxonomy" id="3673"/>
    <lineage>
        <taxon>Eukaryota</taxon>
        <taxon>Viridiplantae</taxon>
        <taxon>Streptophyta</taxon>
        <taxon>Embryophyta</taxon>
        <taxon>Tracheophyta</taxon>
        <taxon>Spermatophyta</taxon>
        <taxon>Magnoliopsida</taxon>
        <taxon>eudicotyledons</taxon>
        <taxon>Gunneridae</taxon>
        <taxon>Pentapetalae</taxon>
        <taxon>rosids</taxon>
        <taxon>fabids</taxon>
        <taxon>Cucurbitales</taxon>
        <taxon>Cucurbitaceae</taxon>
        <taxon>Momordiceae</taxon>
        <taxon>Momordica</taxon>
    </lineage>
</organism>
<evidence type="ECO:0000259" key="7">
    <source>
        <dbReference type="PROSITE" id="PS50845"/>
    </source>
</evidence>
<dbReference type="Proteomes" id="UP000504603">
    <property type="component" value="Unplaced"/>
</dbReference>
<evidence type="ECO:0000256" key="5">
    <source>
        <dbReference type="ARBA" id="ARBA00023136"/>
    </source>
</evidence>
<sequence>MVDNYDSAGNVEGDGKEIASTSCSRQVSLHQSIGGGKVAEIILWKQWHVSFGVLVVATVAWLLIEHSGLPLLTACSDVLLILVVLLFLRANFAAFQNKQLQMLPQLALSEEFVNDAAASIRAKINNALLMAHDITLGNDFRLFFRVVICLWLLSVIGSYLSFFTFAYIGIIISITIPALYNKYDKHVDRYCGMISQKFRKHYRVMDESVLSKLPGELSKEKDQ</sequence>
<evidence type="ECO:0000256" key="4">
    <source>
        <dbReference type="ARBA" id="ARBA00022989"/>
    </source>
</evidence>
<evidence type="ECO:0000256" key="3">
    <source>
        <dbReference type="ARBA" id="ARBA00022824"/>
    </source>
</evidence>
<dbReference type="GO" id="GO:0009617">
    <property type="term" value="P:response to bacterium"/>
    <property type="evidence" value="ECO:0007669"/>
    <property type="project" value="InterPro"/>
</dbReference>
<dbReference type="GO" id="GO:0005789">
    <property type="term" value="C:endoplasmic reticulum membrane"/>
    <property type="evidence" value="ECO:0007669"/>
    <property type="project" value="UniProtKB-SubCell"/>
</dbReference>
<comment type="subcellular location">
    <subcellularLocation>
        <location evidence="1 6">Endoplasmic reticulum membrane</location>
        <topology evidence="1 6">Multi-pass membrane protein</topology>
    </subcellularLocation>
</comment>
<gene>
    <name evidence="9" type="primary">LOC111006755</name>
</gene>
<evidence type="ECO:0000313" key="8">
    <source>
        <dbReference type="Proteomes" id="UP000504603"/>
    </source>
</evidence>
<dbReference type="Pfam" id="PF02453">
    <property type="entry name" value="Reticulon"/>
    <property type="match status" value="1"/>
</dbReference>
<dbReference type="InterPro" id="IPR045064">
    <property type="entry name" value="Reticulon-like"/>
</dbReference>
<feature type="domain" description="Reticulon" evidence="7">
    <location>
        <begin position="38"/>
        <end position="223"/>
    </location>
</feature>
<keyword evidence="3 6" id="KW-0256">Endoplasmic reticulum</keyword>
<reference evidence="9" key="1">
    <citation type="submission" date="2025-08" db="UniProtKB">
        <authorList>
            <consortium name="RefSeq"/>
        </authorList>
    </citation>
    <scope>IDENTIFICATION</scope>
    <source>
        <strain evidence="9">OHB3-1</strain>
    </source>
</reference>
<evidence type="ECO:0000256" key="1">
    <source>
        <dbReference type="ARBA" id="ARBA00004477"/>
    </source>
</evidence>
<feature type="transmembrane region" description="Helical" evidence="6">
    <location>
        <begin position="165"/>
        <end position="183"/>
    </location>
</feature>
<dbReference type="RefSeq" id="XP_022134537.1">
    <property type="nucleotide sequence ID" value="XM_022278845.1"/>
</dbReference>
<keyword evidence="5 6" id="KW-0472">Membrane</keyword>
<evidence type="ECO:0000313" key="9">
    <source>
        <dbReference type="RefSeq" id="XP_022134537.1"/>
    </source>
</evidence>
<accession>A0A6J1BZV9</accession>
<evidence type="ECO:0000256" key="2">
    <source>
        <dbReference type="ARBA" id="ARBA00022692"/>
    </source>
</evidence>
<dbReference type="InterPro" id="IPR003388">
    <property type="entry name" value="Reticulon"/>
</dbReference>
<dbReference type="AlphaFoldDB" id="A0A6J1BZV9"/>
<dbReference type="GeneID" id="111006755"/>
<evidence type="ECO:0000256" key="6">
    <source>
        <dbReference type="RuleBase" id="RU363132"/>
    </source>
</evidence>
<feature type="transmembrane region" description="Helical" evidence="6">
    <location>
        <begin position="70"/>
        <end position="88"/>
    </location>
</feature>
<protein>
    <recommendedName>
        <fullName evidence="6">Reticulon-like protein</fullName>
    </recommendedName>
</protein>
<keyword evidence="4 6" id="KW-1133">Transmembrane helix</keyword>
<dbReference type="PANTHER" id="PTHR10994">
    <property type="entry name" value="RETICULON"/>
    <property type="match status" value="1"/>
</dbReference>
<feature type="transmembrane region" description="Helical" evidence="6">
    <location>
        <begin position="47"/>
        <end position="64"/>
    </location>
</feature>
<dbReference type="KEGG" id="mcha:111006755"/>
<proteinExistence type="predicted"/>
<keyword evidence="8" id="KW-1185">Reference proteome</keyword>
<name>A0A6J1BZV9_MOMCH</name>
<feature type="transmembrane region" description="Helical" evidence="6">
    <location>
        <begin position="142"/>
        <end position="159"/>
    </location>
</feature>
<dbReference type="PANTHER" id="PTHR10994:SF67">
    <property type="entry name" value="RETICULON-LIKE PROTEIN B16"/>
    <property type="match status" value="1"/>
</dbReference>